<organism evidence="2 3">
    <name type="scientific">Brevibacillus parabrevis</name>
    <dbReference type="NCBI Taxonomy" id="54914"/>
    <lineage>
        <taxon>Bacteria</taxon>
        <taxon>Bacillati</taxon>
        <taxon>Bacillota</taxon>
        <taxon>Bacilli</taxon>
        <taxon>Bacillales</taxon>
        <taxon>Paenibacillaceae</taxon>
        <taxon>Brevibacillus</taxon>
    </lineage>
</organism>
<comment type="caution">
    <text evidence="2">The sequence shown here is derived from an EMBL/GenBank/DDBJ whole genome shotgun (WGS) entry which is preliminary data.</text>
</comment>
<keyword evidence="3" id="KW-1185">Reference proteome</keyword>
<evidence type="ECO:0000313" key="2">
    <source>
        <dbReference type="EMBL" id="GEB35238.1"/>
    </source>
</evidence>
<dbReference type="AlphaFoldDB" id="A0A4Y3PUW4"/>
<evidence type="ECO:0000256" key="1">
    <source>
        <dbReference type="SAM" id="MobiDB-lite"/>
    </source>
</evidence>
<accession>A0A4Y3PUW4</accession>
<feature type="region of interest" description="Disordered" evidence="1">
    <location>
        <begin position="33"/>
        <end position="59"/>
    </location>
</feature>
<evidence type="ECO:0000313" key="3">
    <source>
        <dbReference type="Proteomes" id="UP000316882"/>
    </source>
</evidence>
<reference evidence="2 3" key="1">
    <citation type="submission" date="2019-06" db="EMBL/GenBank/DDBJ databases">
        <title>Whole genome shotgun sequence of Brevibacillus parabrevis NBRC 12334.</title>
        <authorList>
            <person name="Hosoyama A."/>
            <person name="Uohara A."/>
            <person name="Ohji S."/>
            <person name="Ichikawa N."/>
        </authorList>
    </citation>
    <scope>NUCLEOTIDE SEQUENCE [LARGE SCALE GENOMIC DNA]</scope>
    <source>
        <strain evidence="2 3">NBRC 12334</strain>
    </source>
</reference>
<protein>
    <submittedName>
        <fullName evidence="2">Uncharacterized protein</fullName>
    </submittedName>
</protein>
<gene>
    <name evidence="2" type="ORF">BPA01_48180</name>
</gene>
<dbReference type="EMBL" id="BJMH01000036">
    <property type="protein sequence ID" value="GEB35238.1"/>
    <property type="molecule type" value="Genomic_DNA"/>
</dbReference>
<proteinExistence type="predicted"/>
<dbReference type="Proteomes" id="UP000316882">
    <property type="component" value="Unassembled WGS sequence"/>
</dbReference>
<sequence>MDGEIKNKLKQQKINVKCYNKIKIKNILSNKSAAKRKQFHRPYGGIGESKKKGSKSRVGTYHVSIAKRRWMGWKL</sequence>
<name>A0A4Y3PUW4_BREPA</name>